<evidence type="ECO:0000256" key="1">
    <source>
        <dbReference type="ARBA" id="ARBA00007730"/>
    </source>
</evidence>
<comment type="similarity">
    <text evidence="1">Belongs to the aspartyl/asparaginyl beta-hydroxylase family.</text>
</comment>
<feature type="compositionally biased region" description="Low complexity" evidence="6">
    <location>
        <begin position="161"/>
        <end position="173"/>
    </location>
</feature>
<dbReference type="Gene3D" id="2.60.120.330">
    <property type="entry name" value="B-lactam Antibiotic, Isopenicillin N Synthase, Chain"/>
    <property type="match status" value="1"/>
</dbReference>
<evidence type="ECO:0000256" key="5">
    <source>
        <dbReference type="PIRSR" id="PIRSR637359-2"/>
    </source>
</evidence>
<dbReference type="GO" id="GO:0016740">
    <property type="term" value="F:transferase activity"/>
    <property type="evidence" value="ECO:0007669"/>
    <property type="project" value="UniProtKB-KW"/>
</dbReference>
<evidence type="ECO:0000313" key="9">
    <source>
        <dbReference type="EMBL" id="KAL3817461.1"/>
    </source>
</evidence>
<protein>
    <recommendedName>
        <fullName evidence="11">Aspartyl/asparaginy/proline hydroxylase domain-containing protein</fullName>
    </recommendedName>
</protein>
<dbReference type="PANTHER" id="PTHR10605">
    <property type="entry name" value="HEPARAN SULFATE SULFOTRANSFERASE"/>
    <property type="match status" value="1"/>
</dbReference>
<proteinExistence type="inferred from homology"/>
<feature type="binding site" evidence="5">
    <location>
        <position position="513"/>
    </location>
    <ligand>
        <name>3'-phosphoadenylyl sulfate</name>
        <dbReference type="ChEBI" id="CHEBI:58339"/>
    </ligand>
</feature>
<evidence type="ECO:0000256" key="3">
    <source>
        <dbReference type="ARBA" id="ARBA00023180"/>
    </source>
</evidence>
<dbReference type="Gene3D" id="3.40.50.300">
    <property type="entry name" value="P-loop containing nucleotide triphosphate hydrolases"/>
    <property type="match status" value="1"/>
</dbReference>
<evidence type="ECO:0000256" key="6">
    <source>
        <dbReference type="SAM" id="MobiDB-lite"/>
    </source>
</evidence>
<dbReference type="PANTHER" id="PTHR10605:SF56">
    <property type="entry name" value="BIFUNCTIONAL HEPARAN SULFATE N-DEACETYLASE_N-SULFOTRANSFERASE"/>
    <property type="match status" value="1"/>
</dbReference>
<evidence type="ECO:0000256" key="4">
    <source>
        <dbReference type="PIRSR" id="PIRSR637359-1"/>
    </source>
</evidence>
<keyword evidence="2" id="KW-0808">Transferase</keyword>
<keyword evidence="10" id="KW-1185">Reference proteome</keyword>
<dbReference type="Pfam" id="PF00685">
    <property type="entry name" value="Sulfotransfer_1"/>
    <property type="match status" value="1"/>
</dbReference>
<evidence type="ECO:0000259" key="8">
    <source>
        <dbReference type="Pfam" id="PF05118"/>
    </source>
</evidence>
<evidence type="ECO:0000313" key="10">
    <source>
        <dbReference type="Proteomes" id="UP001530377"/>
    </source>
</evidence>
<feature type="active site" description="For sulfotransferase activity" evidence="4">
    <location>
        <position position="410"/>
    </location>
</feature>
<accession>A0ABD3RZ32</accession>
<dbReference type="SUPFAM" id="SSF51197">
    <property type="entry name" value="Clavaminate synthase-like"/>
    <property type="match status" value="1"/>
</dbReference>
<dbReference type="AlphaFoldDB" id="A0ABD3RZ32"/>
<feature type="binding site" evidence="5">
    <location>
        <position position="505"/>
    </location>
    <ligand>
        <name>3'-phosphoadenylyl sulfate</name>
        <dbReference type="ChEBI" id="CHEBI:58339"/>
    </ligand>
</feature>
<dbReference type="InterPro" id="IPR037359">
    <property type="entry name" value="NST/OST"/>
</dbReference>
<evidence type="ECO:0000256" key="2">
    <source>
        <dbReference type="ARBA" id="ARBA00022679"/>
    </source>
</evidence>
<dbReference type="InterPro" id="IPR027417">
    <property type="entry name" value="P-loop_NTPase"/>
</dbReference>
<feature type="domain" description="Sulfotransferase" evidence="7">
    <location>
        <begin position="403"/>
        <end position="637"/>
    </location>
</feature>
<dbReference type="Pfam" id="PF05118">
    <property type="entry name" value="Asp_Arg_Hydrox"/>
    <property type="match status" value="1"/>
</dbReference>
<feature type="region of interest" description="Disordered" evidence="6">
    <location>
        <begin position="633"/>
        <end position="661"/>
    </location>
</feature>
<dbReference type="InterPro" id="IPR000863">
    <property type="entry name" value="Sulfotransferase_dom"/>
</dbReference>
<dbReference type="InterPro" id="IPR007803">
    <property type="entry name" value="Asp/Arg/Pro-Hydrxlase"/>
</dbReference>
<dbReference type="Proteomes" id="UP001530377">
    <property type="component" value="Unassembled WGS sequence"/>
</dbReference>
<reference evidence="9 10" key="1">
    <citation type="submission" date="2024-10" db="EMBL/GenBank/DDBJ databases">
        <title>Updated reference genomes for cyclostephanoid diatoms.</title>
        <authorList>
            <person name="Roberts W.R."/>
            <person name="Alverson A.J."/>
        </authorList>
    </citation>
    <scope>NUCLEOTIDE SEQUENCE [LARGE SCALE GENOMIC DNA]</scope>
    <source>
        <strain evidence="9 10">AJA228-03</strain>
    </source>
</reference>
<gene>
    <name evidence="9" type="ORF">ACHAXA_001468</name>
</gene>
<organism evidence="9 10">
    <name type="scientific">Cyclostephanos tholiformis</name>
    <dbReference type="NCBI Taxonomy" id="382380"/>
    <lineage>
        <taxon>Eukaryota</taxon>
        <taxon>Sar</taxon>
        <taxon>Stramenopiles</taxon>
        <taxon>Ochrophyta</taxon>
        <taxon>Bacillariophyta</taxon>
        <taxon>Coscinodiscophyceae</taxon>
        <taxon>Thalassiosirophycidae</taxon>
        <taxon>Stephanodiscales</taxon>
        <taxon>Stephanodiscaceae</taxon>
        <taxon>Cyclostephanos</taxon>
    </lineage>
</organism>
<name>A0ABD3RZ32_9STRA</name>
<feature type="region of interest" description="Disordered" evidence="6">
    <location>
        <begin position="153"/>
        <end position="190"/>
    </location>
</feature>
<keyword evidence="3" id="KW-0325">Glycoprotein</keyword>
<feature type="compositionally biased region" description="Acidic residues" evidence="6">
    <location>
        <begin position="643"/>
        <end position="656"/>
    </location>
</feature>
<sequence length="744" mass="83618">MVATPPEEIARQHAEACDILDSGSMACLPRIDYGEIPLRWKVRPTSSSASSITTASNCIRPMGTSDNRTADEGLSCDDGDGEGRSAAVEEGYRYCISSRGNVDVSPIVELIIEGVNDPLVVKDEDGGGGGSAAATRSTLVKTKDGTRNIMTKSSGKRTIATTGGKSTSPTSSKNASVAANAPRKDETSSSRSLWNERYAMTNNVRLTRPSHDAWGIKKIILVFCDDFLNTVYTLPWYQLENDIGKRMHDAIQPILDVLGIQQEQMVRCIFAGMPPGVTIPVHHDTGEWVKHAHRVHVPIIVPDVNRVLFRCGPTVSSLGRVDCSPGHVFEMNNQAKHCATNAHDASYRVHLILDYVEPDFHELRMAQNCPVRRVNLNPGEVVTQTRRSIDRALDAGMREHPSYLIIGAQKAGTTSLYEYINQHPWVVRARRRETHCLDWRWDDTLKSTEERRSRCLGYYHADAMGSYPSLITGDSTPSYLLDYYRVIPRLKEVFSHEPRLIIMVRDPIGRAMSQYAMVTSTDGTPEQLAARGVEWRDKTLEEVLMEDVRNMKDDGLLPYWDMETGTVDRAAYDDFIDTWMEDEAWEKYVTTRIPINTGSYSPLGRGLYALQCRQWFRSFSKDKFLVLRLEDMSSPPTSAPSSDIDDGGALVDEETHDEGGGQLGVQRAVDRVMSHLGLPRFQVADTSRKNSRVYDNPLEGKDELRARLERFFEPHNERFGRMMVEHLGYDEGEWRNVWSYAKVG</sequence>
<feature type="region of interest" description="Disordered" evidence="6">
    <location>
        <begin position="56"/>
        <end position="77"/>
    </location>
</feature>
<dbReference type="EMBL" id="JALLPB020000103">
    <property type="protein sequence ID" value="KAL3817461.1"/>
    <property type="molecule type" value="Genomic_DNA"/>
</dbReference>
<feature type="domain" description="Aspartyl/asparaginy/proline hydroxylase" evidence="8">
    <location>
        <begin position="258"/>
        <end position="358"/>
    </location>
</feature>
<evidence type="ECO:0008006" key="11">
    <source>
        <dbReference type="Google" id="ProtNLM"/>
    </source>
</evidence>
<dbReference type="InterPro" id="IPR027443">
    <property type="entry name" value="IPNS-like_sf"/>
</dbReference>
<evidence type="ECO:0000259" key="7">
    <source>
        <dbReference type="Pfam" id="PF00685"/>
    </source>
</evidence>
<comment type="caution">
    <text evidence="9">The sequence shown here is derived from an EMBL/GenBank/DDBJ whole genome shotgun (WGS) entry which is preliminary data.</text>
</comment>
<dbReference type="SUPFAM" id="SSF52540">
    <property type="entry name" value="P-loop containing nucleoside triphosphate hydrolases"/>
    <property type="match status" value="1"/>
</dbReference>